<evidence type="ECO:0000313" key="5">
    <source>
        <dbReference type="Proteomes" id="UP001447188"/>
    </source>
</evidence>
<dbReference type="SUPFAM" id="SSF48403">
    <property type="entry name" value="Ankyrin repeat"/>
    <property type="match status" value="1"/>
</dbReference>
<keyword evidence="1" id="KW-0677">Repeat</keyword>
<dbReference type="EMBL" id="JBBBZM010000181">
    <property type="protein sequence ID" value="KAL0632212.1"/>
    <property type="molecule type" value="Genomic_DNA"/>
</dbReference>
<keyword evidence="5" id="KW-1185">Reference proteome</keyword>
<reference evidence="4 5" key="1">
    <citation type="submission" date="2024-02" db="EMBL/GenBank/DDBJ databases">
        <title>Discinaceae phylogenomics.</title>
        <authorList>
            <person name="Dirks A.C."/>
            <person name="James T.Y."/>
        </authorList>
    </citation>
    <scope>NUCLEOTIDE SEQUENCE [LARGE SCALE GENOMIC DNA]</scope>
    <source>
        <strain evidence="4 5">ACD0624</strain>
    </source>
</reference>
<dbReference type="InterPro" id="IPR036770">
    <property type="entry name" value="Ankyrin_rpt-contain_sf"/>
</dbReference>
<protein>
    <submittedName>
        <fullName evidence="4">SPT3 Dosage dependent suppressor of Ty-induced promoter mutations-like protein</fullName>
    </submittedName>
</protein>
<evidence type="ECO:0000256" key="2">
    <source>
        <dbReference type="ARBA" id="ARBA00023043"/>
    </source>
</evidence>
<dbReference type="InterPro" id="IPR050776">
    <property type="entry name" value="Ank_Repeat/CDKN_Inhibitor"/>
</dbReference>
<feature type="repeat" description="ANK" evidence="3">
    <location>
        <begin position="109"/>
        <end position="141"/>
    </location>
</feature>
<evidence type="ECO:0000313" key="4">
    <source>
        <dbReference type="EMBL" id="KAL0632212.1"/>
    </source>
</evidence>
<dbReference type="Gene3D" id="1.25.40.20">
    <property type="entry name" value="Ankyrin repeat-containing domain"/>
    <property type="match status" value="2"/>
</dbReference>
<dbReference type="Proteomes" id="UP001447188">
    <property type="component" value="Unassembled WGS sequence"/>
</dbReference>
<sequence>MVAAPQLDGLENSFNRGCAAGDLDLVKQYIGLGWDIEHSLPDGTRAIHITTINQRTSILNLLITNGVQVDVRLKSGLSALHFAAAAGWCDGIRMLLDSGTADINAIDNSGITPLHNAAICNRLDAMRLLVWRGAAMDMRERHGLCPLRLAVQNGQILAVKQLLLLGANVHARDRNRRSSLHLAAELGFVEIARALITYGADKNALNSERKTPIETMRPPYLRALVDLLI</sequence>
<gene>
    <name evidence="4" type="primary">SPT23_2</name>
    <name evidence="4" type="ORF">Q9L58_008922</name>
</gene>
<feature type="repeat" description="ANK" evidence="3">
    <location>
        <begin position="142"/>
        <end position="174"/>
    </location>
</feature>
<feature type="repeat" description="ANK" evidence="3">
    <location>
        <begin position="42"/>
        <end position="74"/>
    </location>
</feature>
<evidence type="ECO:0000256" key="1">
    <source>
        <dbReference type="ARBA" id="ARBA00022737"/>
    </source>
</evidence>
<organism evidence="4 5">
    <name type="scientific">Discina gigas</name>
    <dbReference type="NCBI Taxonomy" id="1032678"/>
    <lineage>
        <taxon>Eukaryota</taxon>
        <taxon>Fungi</taxon>
        <taxon>Dikarya</taxon>
        <taxon>Ascomycota</taxon>
        <taxon>Pezizomycotina</taxon>
        <taxon>Pezizomycetes</taxon>
        <taxon>Pezizales</taxon>
        <taxon>Discinaceae</taxon>
        <taxon>Discina</taxon>
    </lineage>
</organism>
<dbReference type="PANTHER" id="PTHR24201">
    <property type="entry name" value="ANK_REP_REGION DOMAIN-CONTAINING PROTEIN"/>
    <property type="match status" value="1"/>
</dbReference>
<proteinExistence type="predicted"/>
<feature type="repeat" description="ANK" evidence="3">
    <location>
        <begin position="75"/>
        <end position="108"/>
    </location>
</feature>
<feature type="repeat" description="ANK" evidence="3">
    <location>
        <begin position="175"/>
        <end position="207"/>
    </location>
</feature>
<accession>A0ABR3G8D2</accession>
<dbReference type="PROSITE" id="PS50088">
    <property type="entry name" value="ANK_REPEAT"/>
    <property type="match status" value="5"/>
</dbReference>
<dbReference type="SMART" id="SM00248">
    <property type="entry name" value="ANK"/>
    <property type="match status" value="5"/>
</dbReference>
<dbReference type="PROSITE" id="PS50297">
    <property type="entry name" value="ANK_REP_REGION"/>
    <property type="match status" value="4"/>
</dbReference>
<evidence type="ECO:0000256" key="3">
    <source>
        <dbReference type="PROSITE-ProRule" id="PRU00023"/>
    </source>
</evidence>
<dbReference type="InterPro" id="IPR002110">
    <property type="entry name" value="Ankyrin_rpt"/>
</dbReference>
<keyword evidence="2 3" id="KW-0040">ANK repeat</keyword>
<comment type="caution">
    <text evidence="4">The sequence shown here is derived from an EMBL/GenBank/DDBJ whole genome shotgun (WGS) entry which is preliminary data.</text>
</comment>
<dbReference type="Pfam" id="PF00023">
    <property type="entry name" value="Ank"/>
    <property type="match status" value="1"/>
</dbReference>
<name>A0ABR3G8D2_9PEZI</name>
<dbReference type="PANTHER" id="PTHR24201:SF16">
    <property type="entry name" value="ANKYRIN-1-LIKE-RELATED"/>
    <property type="match status" value="1"/>
</dbReference>
<dbReference type="Pfam" id="PF12796">
    <property type="entry name" value="Ank_2"/>
    <property type="match status" value="2"/>
</dbReference>